<dbReference type="EMBL" id="LUEZ02000045">
    <property type="protein sequence ID" value="RDB24265.1"/>
    <property type="molecule type" value="Genomic_DNA"/>
</dbReference>
<dbReference type="Proteomes" id="UP000076154">
    <property type="component" value="Unassembled WGS sequence"/>
</dbReference>
<keyword evidence="2" id="KW-1185">Reference proteome</keyword>
<name>A0A369JV72_HYPMA</name>
<comment type="caution">
    <text evidence="1">The sequence shown here is derived from an EMBL/GenBank/DDBJ whole genome shotgun (WGS) entry which is preliminary data.</text>
</comment>
<dbReference type="InParanoid" id="A0A369JV72"/>
<accession>A0A369JV72</accession>
<evidence type="ECO:0000313" key="1">
    <source>
        <dbReference type="EMBL" id="RDB24265.1"/>
    </source>
</evidence>
<dbReference type="AlphaFoldDB" id="A0A369JV72"/>
<reference evidence="1" key="1">
    <citation type="submission" date="2018-04" db="EMBL/GenBank/DDBJ databases">
        <title>Whole genome sequencing of Hypsizygus marmoreus.</title>
        <authorList>
            <person name="Choi I.-G."/>
            <person name="Min B."/>
            <person name="Kim J.-G."/>
            <person name="Kim S."/>
            <person name="Oh Y.-L."/>
            <person name="Kong W.-S."/>
            <person name="Park H."/>
            <person name="Jeong J."/>
            <person name="Song E.-S."/>
        </authorList>
    </citation>
    <scope>NUCLEOTIDE SEQUENCE [LARGE SCALE GENOMIC DNA]</scope>
    <source>
        <strain evidence="1">51987-8</strain>
    </source>
</reference>
<proteinExistence type="predicted"/>
<dbReference type="OrthoDB" id="5541797at2759"/>
<organism evidence="1 2">
    <name type="scientific">Hypsizygus marmoreus</name>
    <name type="common">White beech mushroom</name>
    <name type="synonym">Agaricus marmoreus</name>
    <dbReference type="NCBI Taxonomy" id="39966"/>
    <lineage>
        <taxon>Eukaryota</taxon>
        <taxon>Fungi</taxon>
        <taxon>Dikarya</taxon>
        <taxon>Basidiomycota</taxon>
        <taxon>Agaricomycotina</taxon>
        <taxon>Agaricomycetes</taxon>
        <taxon>Agaricomycetidae</taxon>
        <taxon>Agaricales</taxon>
        <taxon>Tricholomatineae</taxon>
        <taxon>Lyophyllaceae</taxon>
        <taxon>Hypsizygus</taxon>
    </lineage>
</organism>
<evidence type="ECO:0000313" key="2">
    <source>
        <dbReference type="Proteomes" id="UP000076154"/>
    </source>
</evidence>
<evidence type="ECO:0008006" key="3">
    <source>
        <dbReference type="Google" id="ProtNLM"/>
    </source>
</evidence>
<protein>
    <recommendedName>
        <fullName evidence="3">RRM domain-containing protein</fullName>
    </recommendedName>
</protein>
<gene>
    <name evidence="1" type="ORF">Hypma_008713</name>
</gene>
<sequence>MSAGGVASNVARVARTSRPVPLETRRHILLKGIAPTATTGDVKRAIAGKLNGVASVAINYWRFGPSGRALITLTQSDFMQENLRALNRLTIAGIPAKAQAIYYNEAVSNRTRGVKGRAEAVERGFPLGTGPWGNYPNHERNVVIWGLPGKLTVDALEANALEGFKVARSKDGKAMIIKVPLPETKFTFFSRFVVTMSSVSEAHRLVRRLHSTSWDKEGMYPVKARLLY</sequence>